<evidence type="ECO:0000256" key="1">
    <source>
        <dbReference type="SAM" id="Phobius"/>
    </source>
</evidence>
<keyword evidence="1" id="KW-0472">Membrane</keyword>
<feature type="domain" description="Phosphatidic acid phosphatase type 2/haloperoxidase" evidence="2">
    <location>
        <begin position="99"/>
        <end position="210"/>
    </location>
</feature>
<dbReference type="InterPro" id="IPR036938">
    <property type="entry name" value="PAP2/HPO_sf"/>
</dbReference>
<dbReference type="RefSeq" id="WP_194695768.1">
    <property type="nucleotide sequence ID" value="NZ_JADKPO010000008.1"/>
</dbReference>
<gene>
    <name evidence="3" type="ORF">ISU10_07545</name>
</gene>
<dbReference type="SMART" id="SM00014">
    <property type="entry name" value="acidPPc"/>
    <property type="match status" value="1"/>
</dbReference>
<sequence>MSSPSSPSSWKRVAAVSVVTWLVLMGLILAWGWLLTHPLESSIEPTDDRLARWFVGERTSQLTDAANAGTFLGETIVGASTFTLIGLVVSLVKRTWRPILLVAIIEAGLGGFYFFGTELIPRDRPPVKLLDAGLAPDASYPSGHVATSLVCWAGAVVLIWVYFRAARWVALLLLLLPVGTLLSRLYLGAHHLTDALTSVVYASVWLLVVARVLLPGGRESARPSM</sequence>
<feature type="transmembrane region" description="Helical" evidence="1">
    <location>
        <begin position="99"/>
        <end position="120"/>
    </location>
</feature>
<protein>
    <submittedName>
        <fullName evidence="3">Phosphatase PAP2 family protein</fullName>
    </submittedName>
</protein>
<dbReference type="AlphaFoldDB" id="A0A930VMY7"/>
<evidence type="ECO:0000259" key="2">
    <source>
        <dbReference type="SMART" id="SM00014"/>
    </source>
</evidence>
<dbReference type="Pfam" id="PF01569">
    <property type="entry name" value="PAP2"/>
    <property type="match status" value="1"/>
</dbReference>
<feature type="transmembrane region" description="Helical" evidence="1">
    <location>
        <begin position="170"/>
        <end position="189"/>
    </location>
</feature>
<dbReference type="Proteomes" id="UP000660668">
    <property type="component" value="Unassembled WGS sequence"/>
</dbReference>
<dbReference type="SUPFAM" id="SSF48317">
    <property type="entry name" value="Acid phosphatase/Vanadium-dependent haloperoxidase"/>
    <property type="match status" value="1"/>
</dbReference>
<keyword evidence="1" id="KW-1133">Transmembrane helix</keyword>
<proteinExistence type="predicted"/>
<comment type="caution">
    <text evidence="3">The sequence shown here is derived from an EMBL/GenBank/DDBJ whole genome shotgun (WGS) entry which is preliminary data.</text>
</comment>
<evidence type="ECO:0000313" key="4">
    <source>
        <dbReference type="Proteomes" id="UP000660668"/>
    </source>
</evidence>
<feature type="transmembrane region" description="Helical" evidence="1">
    <location>
        <begin position="12"/>
        <end position="34"/>
    </location>
</feature>
<feature type="transmembrane region" description="Helical" evidence="1">
    <location>
        <begin position="195"/>
        <end position="214"/>
    </location>
</feature>
<organism evidence="3 4">
    <name type="scientific">Nocardioides agariphilus</name>
    <dbReference type="NCBI Taxonomy" id="433664"/>
    <lineage>
        <taxon>Bacteria</taxon>
        <taxon>Bacillati</taxon>
        <taxon>Actinomycetota</taxon>
        <taxon>Actinomycetes</taxon>
        <taxon>Propionibacteriales</taxon>
        <taxon>Nocardioidaceae</taxon>
        <taxon>Nocardioides</taxon>
    </lineage>
</organism>
<keyword evidence="4" id="KW-1185">Reference proteome</keyword>
<feature type="transmembrane region" description="Helical" evidence="1">
    <location>
        <begin position="140"/>
        <end position="163"/>
    </location>
</feature>
<feature type="transmembrane region" description="Helical" evidence="1">
    <location>
        <begin position="71"/>
        <end position="92"/>
    </location>
</feature>
<dbReference type="Gene3D" id="1.20.144.10">
    <property type="entry name" value="Phosphatidic acid phosphatase type 2/haloperoxidase"/>
    <property type="match status" value="1"/>
</dbReference>
<reference evidence="3" key="1">
    <citation type="submission" date="2020-11" db="EMBL/GenBank/DDBJ databases">
        <title>Nocardioides cynanchi sp. nov., isolated from soil of rhizosphere of Cynanchum wilfordii.</title>
        <authorList>
            <person name="Lee J.-S."/>
            <person name="Suh M.K."/>
            <person name="Kim J.-S."/>
        </authorList>
    </citation>
    <scope>NUCLEOTIDE SEQUENCE</scope>
    <source>
        <strain evidence="3">KCTC 19276</strain>
    </source>
</reference>
<dbReference type="InterPro" id="IPR000326">
    <property type="entry name" value="PAP2/HPO"/>
</dbReference>
<name>A0A930VMY7_9ACTN</name>
<dbReference type="EMBL" id="JADKPO010000008">
    <property type="protein sequence ID" value="MBF4767616.1"/>
    <property type="molecule type" value="Genomic_DNA"/>
</dbReference>
<evidence type="ECO:0000313" key="3">
    <source>
        <dbReference type="EMBL" id="MBF4767616.1"/>
    </source>
</evidence>
<accession>A0A930VMY7</accession>
<keyword evidence="1" id="KW-0812">Transmembrane</keyword>